<organism evidence="2 3">
    <name type="scientific">Marasmiellus scandens</name>
    <dbReference type="NCBI Taxonomy" id="2682957"/>
    <lineage>
        <taxon>Eukaryota</taxon>
        <taxon>Fungi</taxon>
        <taxon>Dikarya</taxon>
        <taxon>Basidiomycota</taxon>
        <taxon>Agaricomycotina</taxon>
        <taxon>Agaricomycetes</taxon>
        <taxon>Agaricomycetidae</taxon>
        <taxon>Agaricales</taxon>
        <taxon>Marasmiineae</taxon>
        <taxon>Omphalotaceae</taxon>
        <taxon>Marasmiellus</taxon>
    </lineage>
</organism>
<dbReference type="Gene3D" id="2.60.120.260">
    <property type="entry name" value="Galactose-binding domain-like"/>
    <property type="match status" value="1"/>
</dbReference>
<reference evidence="2 3" key="1">
    <citation type="submission" date="2024-01" db="EMBL/GenBank/DDBJ databases">
        <title>A draft genome for the cacao thread blight pathogen Marasmiellus scandens.</title>
        <authorList>
            <person name="Baruah I.K."/>
            <person name="Leung J."/>
            <person name="Bukari Y."/>
            <person name="Amoako-Attah I."/>
            <person name="Meinhardt L.W."/>
            <person name="Bailey B.A."/>
            <person name="Cohen S.P."/>
        </authorList>
    </citation>
    <scope>NUCLEOTIDE SEQUENCE [LARGE SCALE GENOMIC DNA]</scope>
    <source>
        <strain evidence="2 3">GH-19</strain>
    </source>
</reference>
<feature type="transmembrane region" description="Helical" evidence="1">
    <location>
        <begin position="323"/>
        <end position="348"/>
    </location>
</feature>
<protein>
    <submittedName>
        <fullName evidence="2">Uncharacterized protein</fullName>
    </submittedName>
</protein>
<evidence type="ECO:0000313" key="3">
    <source>
        <dbReference type="Proteomes" id="UP001498398"/>
    </source>
</evidence>
<dbReference type="Proteomes" id="UP001498398">
    <property type="component" value="Unassembled WGS sequence"/>
</dbReference>
<dbReference type="EMBL" id="JBANRG010000024">
    <property type="protein sequence ID" value="KAK7454484.1"/>
    <property type="molecule type" value="Genomic_DNA"/>
</dbReference>
<name>A0ABR1JD05_9AGAR</name>
<gene>
    <name evidence="2" type="ORF">VKT23_011239</name>
</gene>
<evidence type="ECO:0000256" key="1">
    <source>
        <dbReference type="SAM" id="Phobius"/>
    </source>
</evidence>
<keyword evidence="1" id="KW-1133">Transmembrane helix</keyword>
<keyword evidence="1" id="KW-0472">Membrane</keyword>
<proteinExistence type="predicted"/>
<comment type="caution">
    <text evidence="2">The sequence shown here is derived from an EMBL/GenBank/DDBJ whole genome shotgun (WGS) entry which is preliminary data.</text>
</comment>
<sequence>MSDPVTIVVDVSSNTTMDSMYHMQFNGWGITHEQPWNSYNDTISYSVVDHNASFSLTYGRTDVISAAFFGKTPNIVTGSAPPYFTVHDPFVLNSSQQVVSYPPTSTSGEFFSSNSTQYSALWFDFHGDAPMIDYVLLTVTDSFDIRGKTILVDDSNSEITWHGWTSDFVNTSSPSWSPTIGNFVPHGNGKHSSKNVGDSFTFQFAGTTILVAGIDPTSENCLDCQLAMNFTIDSNSTIRHFQFTGGVSFPTTPHFTYFSAESLEPGNHTLTATITSIKGDIGAYIDYLTYTPSFETLLDKPVFSQLPSNTEQSNIESARGNHVGIIAGAVVGGLITLVLLGLGGFFLYQKRRIKSFPSALSGYVVEPFTLPHPIHPERMKGYIPPASSFEERWREEKGGRVLTANPVPIPVETQELRQQRDTLAQGIETLEARSVQMEGDENDSGDRECLRDLIMEMRTQVNTISRDISRHVVPPAYGTETIRDA</sequence>
<dbReference type="CDD" id="cd12087">
    <property type="entry name" value="TM_EGFR-like"/>
    <property type="match status" value="1"/>
</dbReference>
<evidence type="ECO:0000313" key="2">
    <source>
        <dbReference type="EMBL" id="KAK7454484.1"/>
    </source>
</evidence>
<keyword evidence="1" id="KW-0812">Transmembrane</keyword>
<keyword evidence="3" id="KW-1185">Reference proteome</keyword>
<accession>A0ABR1JD05</accession>